<protein>
    <submittedName>
        <fullName evidence="6">MBL fold metallo-hydrolase</fullName>
    </submittedName>
</protein>
<proteinExistence type="inferred from homology"/>
<comment type="similarity">
    <text evidence="1">Belongs to the metallo-beta-lactamase superfamily.</text>
</comment>
<dbReference type="PANTHER" id="PTHR42978:SF6">
    <property type="entry name" value="QUORUM-QUENCHING LACTONASE YTNP-RELATED"/>
    <property type="match status" value="1"/>
</dbReference>
<dbReference type="Proteomes" id="UP000241206">
    <property type="component" value="Unassembled WGS sequence"/>
</dbReference>
<dbReference type="SMART" id="SM00849">
    <property type="entry name" value="Lactamase_B"/>
    <property type="match status" value="1"/>
</dbReference>
<evidence type="ECO:0000256" key="4">
    <source>
        <dbReference type="ARBA" id="ARBA00022833"/>
    </source>
</evidence>
<organism evidence="6 7">
    <name type="scientific">Edaphosphingomonas fennica</name>
    <dbReference type="NCBI Taxonomy" id="114404"/>
    <lineage>
        <taxon>Bacteria</taxon>
        <taxon>Pseudomonadati</taxon>
        <taxon>Pseudomonadota</taxon>
        <taxon>Alphaproteobacteria</taxon>
        <taxon>Sphingomonadales</taxon>
        <taxon>Rhizorhabdaceae</taxon>
        <taxon>Edaphosphingomonas</taxon>
    </lineage>
</organism>
<keyword evidence="3 6" id="KW-0378">Hydrolase</keyword>
<feature type="domain" description="Metallo-beta-lactamase" evidence="5">
    <location>
        <begin position="58"/>
        <end position="271"/>
    </location>
</feature>
<gene>
    <name evidence="6" type="ORF">CV103_20045</name>
</gene>
<sequence>MNSFIVGDVEITRIEESLTPAYPPEFLFPEWHPDYLDRHRDWLAPNFYDLESGKLISSIHSWLIRTRGHVILVDSCAGNDKPRPAFARFDMQRTPYLERLRAAGVAPEDVTHVLCTHLHVDHVGWNTRLLDGRWVPTFPNARYLFSRRESEFWDTRSGEGGRLPINDGVFEDSVRPIIEAGLADLIDPPHALTDELTIEAAPGHSPGHCIMVLRSKGETAIFSGDTMHQPVQVHEPHLNSCFCAEPELARQTRRALLERCASANGLILPAHFGKPHAGRVTERGGEFSISFDSI</sequence>
<dbReference type="InterPro" id="IPR036866">
    <property type="entry name" value="RibonucZ/Hydroxyglut_hydro"/>
</dbReference>
<dbReference type="SUPFAM" id="SSF56281">
    <property type="entry name" value="Metallo-hydrolase/oxidoreductase"/>
    <property type="match status" value="1"/>
</dbReference>
<reference evidence="6 7" key="1">
    <citation type="submission" date="2017-11" db="EMBL/GenBank/DDBJ databases">
        <title>Sphingomonas oleivorans sp. nov., isolated from oil-contaminated soil.</title>
        <authorList>
            <person name="Wang L."/>
            <person name="Chen L."/>
        </authorList>
    </citation>
    <scope>NUCLEOTIDE SEQUENCE [LARGE SCALE GENOMIC DNA]</scope>
    <source>
        <strain evidence="6 7">K101</strain>
    </source>
</reference>
<evidence type="ECO:0000313" key="7">
    <source>
        <dbReference type="Proteomes" id="UP000241206"/>
    </source>
</evidence>
<dbReference type="RefSeq" id="WP_107395962.1">
    <property type="nucleotide sequence ID" value="NZ_PHHF01000079.1"/>
</dbReference>
<dbReference type="Gene3D" id="3.60.15.10">
    <property type="entry name" value="Ribonuclease Z/Hydroxyacylglutathione hydrolase-like"/>
    <property type="match status" value="1"/>
</dbReference>
<evidence type="ECO:0000256" key="2">
    <source>
        <dbReference type="ARBA" id="ARBA00022723"/>
    </source>
</evidence>
<keyword evidence="2" id="KW-0479">Metal-binding</keyword>
<evidence type="ECO:0000256" key="3">
    <source>
        <dbReference type="ARBA" id="ARBA00022801"/>
    </source>
</evidence>
<dbReference type="GO" id="GO:0016787">
    <property type="term" value="F:hydrolase activity"/>
    <property type="evidence" value="ECO:0007669"/>
    <property type="project" value="UniProtKB-KW"/>
</dbReference>
<dbReference type="PANTHER" id="PTHR42978">
    <property type="entry name" value="QUORUM-QUENCHING LACTONASE YTNP-RELATED-RELATED"/>
    <property type="match status" value="1"/>
</dbReference>
<evidence type="ECO:0000256" key="1">
    <source>
        <dbReference type="ARBA" id="ARBA00007749"/>
    </source>
</evidence>
<dbReference type="EMBL" id="PHHF01000079">
    <property type="protein sequence ID" value="PTD16808.1"/>
    <property type="molecule type" value="Genomic_DNA"/>
</dbReference>
<keyword evidence="7" id="KW-1185">Reference proteome</keyword>
<evidence type="ECO:0000259" key="5">
    <source>
        <dbReference type="SMART" id="SM00849"/>
    </source>
</evidence>
<dbReference type="CDD" id="cd16277">
    <property type="entry name" value="metallo-hydrolase-like_MBL-fold"/>
    <property type="match status" value="1"/>
</dbReference>
<dbReference type="Pfam" id="PF00753">
    <property type="entry name" value="Lactamase_B"/>
    <property type="match status" value="1"/>
</dbReference>
<accession>A0A2T4HM17</accession>
<dbReference type="InterPro" id="IPR051013">
    <property type="entry name" value="MBL_superfamily_lactonases"/>
</dbReference>
<dbReference type="GO" id="GO:0046872">
    <property type="term" value="F:metal ion binding"/>
    <property type="evidence" value="ECO:0007669"/>
    <property type="project" value="UniProtKB-KW"/>
</dbReference>
<evidence type="ECO:0000313" key="6">
    <source>
        <dbReference type="EMBL" id="PTD16808.1"/>
    </source>
</evidence>
<comment type="caution">
    <text evidence="6">The sequence shown here is derived from an EMBL/GenBank/DDBJ whole genome shotgun (WGS) entry which is preliminary data.</text>
</comment>
<name>A0A2T4HM17_9SPHN</name>
<dbReference type="AlphaFoldDB" id="A0A2T4HM17"/>
<dbReference type="InterPro" id="IPR001279">
    <property type="entry name" value="Metallo-B-lactamas"/>
</dbReference>
<keyword evidence="4" id="KW-0862">Zinc</keyword>